<name>A0A067R5V8_ZOONE</name>
<organism evidence="2 3">
    <name type="scientific">Zootermopsis nevadensis</name>
    <name type="common">Dampwood termite</name>
    <dbReference type="NCBI Taxonomy" id="136037"/>
    <lineage>
        <taxon>Eukaryota</taxon>
        <taxon>Metazoa</taxon>
        <taxon>Ecdysozoa</taxon>
        <taxon>Arthropoda</taxon>
        <taxon>Hexapoda</taxon>
        <taxon>Insecta</taxon>
        <taxon>Pterygota</taxon>
        <taxon>Neoptera</taxon>
        <taxon>Polyneoptera</taxon>
        <taxon>Dictyoptera</taxon>
        <taxon>Blattodea</taxon>
        <taxon>Blattoidea</taxon>
        <taxon>Termitoidae</taxon>
        <taxon>Termopsidae</taxon>
        <taxon>Zootermopsis</taxon>
    </lineage>
</organism>
<keyword evidence="1" id="KW-0472">Membrane</keyword>
<sequence length="56" mass="6426">MLHGYVVTDDGGCMHLSKLLIDNTSLQPRRYASSKRRKYCYGIIVGFTVHLFIGHR</sequence>
<keyword evidence="3" id="KW-1185">Reference proteome</keyword>
<evidence type="ECO:0000256" key="1">
    <source>
        <dbReference type="SAM" id="Phobius"/>
    </source>
</evidence>
<accession>A0A067R5V8</accession>
<keyword evidence="1" id="KW-0812">Transmembrane</keyword>
<evidence type="ECO:0000313" key="3">
    <source>
        <dbReference type="Proteomes" id="UP000027135"/>
    </source>
</evidence>
<dbReference type="AlphaFoldDB" id="A0A067R5V8"/>
<reference evidence="2 3" key="1">
    <citation type="journal article" date="2014" name="Nat. Commun.">
        <title>Molecular traces of alternative social organization in a termite genome.</title>
        <authorList>
            <person name="Terrapon N."/>
            <person name="Li C."/>
            <person name="Robertson H.M."/>
            <person name="Ji L."/>
            <person name="Meng X."/>
            <person name="Booth W."/>
            <person name="Chen Z."/>
            <person name="Childers C.P."/>
            <person name="Glastad K.M."/>
            <person name="Gokhale K."/>
            <person name="Gowin J."/>
            <person name="Gronenberg W."/>
            <person name="Hermansen R.A."/>
            <person name="Hu H."/>
            <person name="Hunt B.G."/>
            <person name="Huylmans A.K."/>
            <person name="Khalil S.M."/>
            <person name="Mitchell R.D."/>
            <person name="Munoz-Torres M.C."/>
            <person name="Mustard J.A."/>
            <person name="Pan H."/>
            <person name="Reese J.T."/>
            <person name="Scharf M.E."/>
            <person name="Sun F."/>
            <person name="Vogel H."/>
            <person name="Xiao J."/>
            <person name="Yang W."/>
            <person name="Yang Z."/>
            <person name="Yang Z."/>
            <person name="Zhou J."/>
            <person name="Zhu J."/>
            <person name="Brent C.S."/>
            <person name="Elsik C.G."/>
            <person name="Goodisman M.A."/>
            <person name="Liberles D.A."/>
            <person name="Roe R.M."/>
            <person name="Vargo E.L."/>
            <person name="Vilcinskas A."/>
            <person name="Wang J."/>
            <person name="Bornberg-Bauer E."/>
            <person name="Korb J."/>
            <person name="Zhang G."/>
            <person name="Liebig J."/>
        </authorList>
    </citation>
    <scope>NUCLEOTIDE SEQUENCE [LARGE SCALE GENOMIC DNA]</scope>
    <source>
        <tissue evidence="2">Whole organism</tissue>
    </source>
</reference>
<feature type="transmembrane region" description="Helical" evidence="1">
    <location>
        <begin position="39"/>
        <end position="55"/>
    </location>
</feature>
<proteinExistence type="predicted"/>
<dbReference type="InParanoid" id="A0A067R5V8"/>
<gene>
    <name evidence="2" type="ORF">L798_07027</name>
</gene>
<dbReference type="Proteomes" id="UP000027135">
    <property type="component" value="Unassembled WGS sequence"/>
</dbReference>
<keyword evidence="1" id="KW-1133">Transmembrane helix</keyword>
<evidence type="ECO:0000313" key="2">
    <source>
        <dbReference type="EMBL" id="KDR18717.1"/>
    </source>
</evidence>
<protein>
    <submittedName>
        <fullName evidence="2">Uncharacterized protein</fullName>
    </submittedName>
</protein>
<dbReference type="EMBL" id="KK852675">
    <property type="protein sequence ID" value="KDR18717.1"/>
    <property type="molecule type" value="Genomic_DNA"/>
</dbReference>